<dbReference type="AlphaFoldDB" id="S4VHX3"/>
<keyword evidence="2" id="KW-0614">Plasmid</keyword>
<evidence type="ECO:0000256" key="1">
    <source>
        <dbReference type="SAM" id="MobiDB-lite"/>
    </source>
</evidence>
<geneLocation type="plasmid" evidence="2">
    <name>pKN-LS6</name>
</geneLocation>
<dbReference type="EMBL" id="JX442974">
    <property type="protein sequence ID" value="AGO62416.1"/>
    <property type="molecule type" value="Genomic_DNA"/>
</dbReference>
<accession>S4VHX3</accession>
<sequence length="266" mass="29798">MEGFLMSNVFAAIQNRDAGALARMMGPDNHQAQQDNVVNISAERLVDALFKQLKQLFPAAEQTNLKTAQQETDAKRQWIAAFAEGGIRTREQVSAGMRHARACESPFWPSPGQFIKWCKDSKMVLGVSIEDVMGEFHRYAKEKSLQPGGPEQFPWRHPVMYWIVCDTRRAMYQRQLSEIEVEKHARKLLDEWASKVAAGHQIPDPILSIQSKPEPISTPPDPGGNTYHPPGRSFGCMPNAATLGGITPAQWLMEEYRRGKAAGLIK</sequence>
<dbReference type="Pfam" id="PF06992">
    <property type="entry name" value="Phage_lambda_P"/>
    <property type="match status" value="1"/>
</dbReference>
<organism evidence="2">
    <name type="scientific">Klebsiella pneumoniae</name>
    <dbReference type="NCBI Taxonomy" id="573"/>
    <lineage>
        <taxon>Bacteria</taxon>
        <taxon>Pseudomonadati</taxon>
        <taxon>Pseudomonadota</taxon>
        <taxon>Gammaproteobacteria</taxon>
        <taxon>Enterobacterales</taxon>
        <taxon>Enterobacteriaceae</taxon>
        <taxon>Klebsiella/Raoultella group</taxon>
        <taxon>Klebsiella</taxon>
        <taxon>Klebsiella pneumoniae complex</taxon>
    </lineage>
</organism>
<name>S4VHX3_KLEPN</name>
<evidence type="ECO:0000313" key="2">
    <source>
        <dbReference type="EMBL" id="AGO62416.1"/>
    </source>
</evidence>
<reference evidence="2" key="1">
    <citation type="journal article" date="2013" name="J. Antimicrob. Chemother.">
        <title>Reversion to susceptibility of a carbapenem-resistant clinical isolate of Klebsiella pneumoniae producing KPC-3.</title>
        <authorList>
            <person name="Villa L."/>
            <person name="Capone A."/>
            <person name="Fortini D."/>
            <person name="Dolejska M."/>
            <person name="Rodriguez I."/>
            <person name="Taglietti F."/>
            <person name="De Paolis P."/>
            <person name="Petrosillo N."/>
            <person name="Carattoli A."/>
        </authorList>
    </citation>
    <scope>NUCLEOTIDE SEQUENCE</scope>
    <source>
        <strain evidence="2">LS6</strain>
        <plasmid evidence="2">pKN-LS6</plasmid>
    </source>
</reference>
<feature type="region of interest" description="Disordered" evidence="1">
    <location>
        <begin position="207"/>
        <end position="233"/>
    </location>
</feature>
<protein>
    <submittedName>
        <fullName evidence="2">Replication protein P</fullName>
    </submittedName>
</protein>
<proteinExistence type="predicted"/>
<dbReference type="GO" id="GO:0006270">
    <property type="term" value="P:DNA replication initiation"/>
    <property type="evidence" value="ECO:0007669"/>
    <property type="project" value="InterPro"/>
</dbReference>
<dbReference type="InterPro" id="IPR009731">
    <property type="entry name" value="P-like"/>
</dbReference>